<dbReference type="OrthoDB" id="6466020at2759"/>
<comment type="caution">
    <text evidence="2">The sequence shown here is derived from an EMBL/GenBank/DDBJ whole genome shotgun (WGS) entry which is preliminary data.</text>
</comment>
<protein>
    <recommendedName>
        <fullName evidence="1">Tc3 transposase DNA binding domain-containing protein</fullName>
    </recommendedName>
</protein>
<evidence type="ECO:0000313" key="3">
    <source>
        <dbReference type="Proteomes" id="UP000499080"/>
    </source>
</evidence>
<dbReference type="EMBL" id="BGPR01002799">
    <property type="protein sequence ID" value="GBM79080.1"/>
    <property type="molecule type" value="Genomic_DNA"/>
</dbReference>
<dbReference type="InterPro" id="IPR025898">
    <property type="entry name" value="Tc3_transposase_DNA-bd_dom"/>
</dbReference>
<reference evidence="2 3" key="1">
    <citation type="journal article" date="2019" name="Sci. Rep.">
        <title>Orb-weaving spider Araneus ventricosus genome elucidates the spidroin gene catalogue.</title>
        <authorList>
            <person name="Kono N."/>
            <person name="Nakamura H."/>
            <person name="Ohtoshi R."/>
            <person name="Moran D.A.P."/>
            <person name="Shinohara A."/>
            <person name="Yoshida Y."/>
            <person name="Fujiwara M."/>
            <person name="Mori M."/>
            <person name="Tomita M."/>
            <person name="Arakawa K."/>
        </authorList>
    </citation>
    <scope>NUCLEOTIDE SEQUENCE [LARGE SCALE GENOMIC DNA]</scope>
</reference>
<dbReference type="Proteomes" id="UP000499080">
    <property type="component" value="Unassembled WGS sequence"/>
</dbReference>
<gene>
    <name evidence="2" type="ORF">AVEN_183143_1</name>
</gene>
<name>A0A4Y2IN89_ARAVE</name>
<dbReference type="AlphaFoldDB" id="A0A4Y2IN89"/>
<sequence>MQITEICKQSSKPDAVGNAYIRQQMSEKCIRSLPAAAMACFQDLSDFERGVTVGGREMGHSISEVAMKFGFSRTSISRVYREYRVSGKTLNVRHRCDPKKDLEKTGVFFLDLGKSFC</sequence>
<evidence type="ECO:0000259" key="1">
    <source>
        <dbReference type="Pfam" id="PF11427"/>
    </source>
</evidence>
<evidence type="ECO:0000313" key="2">
    <source>
        <dbReference type="EMBL" id="GBM79080.1"/>
    </source>
</evidence>
<accession>A0A4Y2IN89</accession>
<keyword evidence="3" id="KW-1185">Reference proteome</keyword>
<dbReference type="Pfam" id="PF11427">
    <property type="entry name" value="HTH_Tnp_Tc3_1"/>
    <property type="match status" value="1"/>
</dbReference>
<feature type="domain" description="Tc3 transposase DNA binding" evidence="1">
    <location>
        <begin position="44"/>
        <end position="78"/>
    </location>
</feature>
<dbReference type="GO" id="GO:0003677">
    <property type="term" value="F:DNA binding"/>
    <property type="evidence" value="ECO:0007669"/>
    <property type="project" value="InterPro"/>
</dbReference>
<proteinExistence type="predicted"/>
<organism evidence="2 3">
    <name type="scientific">Araneus ventricosus</name>
    <name type="common">Orbweaver spider</name>
    <name type="synonym">Epeira ventricosa</name>
    <dbReference type="NCBI Taxonomy" id="182803"/>
    <lineage>
        <taxon>Eukaryota</taxon>
        <taxon>Metazoa</taxon>
        <taxon>Ecdysozoa</taxon>
        <taxon>Arthropoda</taxon>
        <taxon>Chelicerata</taxon>
        <taxon>Arachnida</taxon>
        <taxon>Araneae</taxon>
        <taxon>Araneomorphae</taxon>
        <taxon>Entelegynae</taxon>
        <taxon>Araneoidea</taxon>
        <taxon>Araneidae</taxon>
        <taxon>Araneus</taxon>
    </lineage>
</organism>